<organism evidence="2 3">
    <name type="scientific">Gordonia phage GRU3</name>
    <dbReference type="NCBI Taxonomy" id="1647473"/>
    <lineage>
        <taxon>Viruses</taxon>
        <taxon>Duplodnaviria</taxon>
        <taxon>Heunggongvirae</taxon>
        <taxon>Uroviricota</taxon>
        <taxon>Caudoviricetes</taxon>
        <taxon>Grutrevirus</taxon>
        <taxon>Grutrevirus GRU3</taxon>
    </lineage>
</organism>
<accession>A0A0K0N5Z3</accession>
<evidence type="ECO:0000256" key="1">
    <source>
        <dbReference type="SAM" id="MobiDB-lite"/>
    </source>
</evidence>
<dbReference type="RefSeq" id="YP_009276094.1">
    <property type="nucleotide sequence ID" value="NC_030935.1"/>
</dbReference>
<keyword evidence="3" id="KW-1185">Reference proteome</keyword>
<evidence type="ECO:0000313" key="3">
    <source>
        <dbReference type="Proteomes" id="UP000207608"/>
    </source>
</evidence>
<proteinExistence type="predicted"/>
<gene>
    <name evidence="2" type="ORF">GRU3_1</name>
</gene>
<feature type="region of interest" description="Disordered" evidence="1">
    <location>
        <begin position="1"/>
        <end position="49"/>
    </location>
</feature>
<protein>
    <submittedName>
        <fullName evidence="2">Uncharacterized protein</fullName>
    </submittedName>
</protein>
<name>A0A0K0N5Z3_9CAUD</name>
<reference evidence="2 3" key="1">
    <citation type="journal article" date="2015" name="PLoS ONE">
        <title>Lysis to Kill: Evaluation of the Lytic Abilities, and Genomics of Nine Bacteriophages Infective for Gordonia spp. and Their Potential Use in Activated Sludge Foam Biocontrol.</title>
        <authorList>
            <person name="Dyson Z.A."/>
            <person name="Tucci J."/>
            <person name="Seviour R.J."/>
            <person name="Petrovski S."/>
        </authorList>
    </citation>
    <scope>NUCLEOTIDE SEQUENCE [LARGE SCALE GENOMIC DNA]</scope>
</reference>
<dbReference type="GeneID" id="28802585"/>
<dbReference type="Proteomes" id="UP000207608">
    <property type="component" value="Segment"/>
</dbReference>
<feature type="compositionally biased region" description="Basic and acidic residues" evidence="1">
    <location>
        <begin position="1"/>
        <end position="11"/>
    </location>
</feature>
<dbReference type="EMBL" id="KR053197">
    <property type="protein sequence ID" value="AKJ72250.1"/>
    <property type="molecule type" value="Genomic_DNA"/>
</dbReference>
<evidence type="ECO:0000313" key="2">
    <source>
        <dbReference type="EMBL" id="AKJ72250.1"/>
    </source>
</evidence>
<sequence>MWDRPRKEPDMPRPNPADPGEGQVELFGPPPAPKPNAGGKMAGGLPEGDATAAMRRSIEFAKNEGGHTPMDEGAGEVLIAYARAVDGAVKHGTPYVLGKIGQPLVDLLGALHMTPDARDDAASVDAMAQLVAELGGVPDPAPSDG</sequence>
<dbReference type="KEGG" id="vg:28802585"/>